<sequence>MTRGAAQPLPCTAVILAADDPALEDLRADPRIEFVDNAPAQRSALRQLTPAAPDDVVAEPIRWAYYPWRRTVVSVLGPRGFRLVRFDRNRNLITTQEQERLADLTVGVVGLSVGHTIAYTLAAQGLCGHLRLADFDEMELTNLNRVPATVFDIGVNKAVVCARRIAELDPYLAVTVVDTGVTEDNVEAFVDGLDVVVEECDSLDTKMLVREVARRREVPVLMTTSDRGLLDVERFDLDPARPLLHGLVGDLDTVSLRNLSSSDRVPYSLRLVDAAEVSSRMAASLLEVNQTLATWPQLSSEVALNAAATAEAVRRIGLGERLPSGRARLDITDIVDRLCDPPAQIPGGEPADEPAREPEPTTAVEAIAAAAARAPSGGNCQPWRIDVGDDTVRIALDTGYVTAMDVGFRGGAVAVGAAAFNARVAAAAHRLVGEVEFDGDAGSLTATLRLRRGSDPALAELYEPMLRRETNRRRGTPAAVPDEVIAVLSAAAAEEGATLTVLTDQAQRDEAAEILGAADRIRFLTPVLHSEMFSELRWPGSADPDTGIDVSSLELNAGDLVMLDVLRRPEVMRHLATWDAGAALGEEMRARVASSSAIAVITVTGGALTDFARAGAAVESVWIRAEQQGLAVQPVSPPFLYAADSADLERVSPAHAGALGELRERFRKLTDTGPTESQALILRFAHAPRASVRSRRRSPLRHRSANGG</sequence>
<evidence type="ECO:0000313" key="2">
    <source>
        <dbReference type="EMBL" id="KAB7751425.1"/>
    </source>
</evidence>
<dbReference type="GO" id="GO:0061503">
    <property type="term" value="F:tRNA threonylcarbamoyladenosine dehydratase"/>
    <property type="evidence" value="ECO:0007669"/>
    <property type="project" value="TreeGrafter"/>
</dbReference>
<dbReference type="Proteomes" id="UP000325690">
    <property type="component" value="Unassembled WGS sequence"/>
</dbReference>
<dbReference type="GO" id="GO:0061504">
    <property type="term" value="P:cyclic threonylcarbamoyladenosine biosynthetic process"/>
    <property type="evidence" value="ECO:0007669"/>
    <property type="project" value="TreeGrafter"/>
</dbReference>
<accession>A0A5N5UP86</accession>
<dbReference type="RefSeq" id="WP_061482262.1">
    <property type="nucleotide sequence ID" value="NZ_ANBO01000002.1"/>
</dbReference>
<dbReference type="SUPFAM" id="SSF55469">
    <property type="entry name" value="FMN-dependent nitroreductase-like"/>
    <property type="match status" value="1"/>
</dbReference>
<dbReference type="NCBIfam" id="NF005901">
    <property type="entry name" value="PRK07877.1"/>
    <property type="match status" value="1"/>
</dbReference>
<gene>
    <name evidence="2" type="ORF">MPHL21000_24800</name>
</gene>
<dbReference type="Gene3D" id="3.40.109.10">
    <property type="entry name" value="NADH Oxidase"/>
    <property type="match status" value="1"/>
</dbReference>
<dbReference type="InterPro" id="IPR035985">
    <property type="entry name" value="Ubiquitin-activating_enz"/>
</dbReference>
<dbReference type="GO" id="GO:0016491">
    <property type="term" value="F:oxidoreductase activity"/>
    <property type="evidence" value="ECO:0007669"/>
    <property type="project" value="InterPro"/>
</dbReference>
<evidence type="ECO:0000259" key="1">
    <source>
        <dbReference type="Pfam" id="PF00899"/>
    </source>
</evidence>
<dbReference type="GeneID" id="74302251"/>
<comment type="caution">
    <text evidence="2">The sequence shown here is derived from an EMBL/GenBank/DDBJ whole genome shotgun (WGS) entry which is preliminary data.</text>
</comment>
<evidence type="ECO:0000313" key="3">
    <source>
        <dbReference type="Proteomes" id="UP000325690"/>
    </source>
</evidence>
<dbReference type="PANTHER" id="PTHR43267:SF3">
    <property type="entry name" value="THIF PROTEIN"/>
    <property type="match status" value="1"/>
</dbReference>
<dbReference type="SUPFAM" id="SSF69572">
    <property type="entry name" value="Activating enzymes of the ubiquitin-like proteins"/>
    <property type="match status" value="1"/>
</dbReference>
<reference evidence="2 3" key="1">
    <citation type="submission" date="2012-10" db="EMBL/GenBank/DDBJ databases">
        <title>The draft sequence of the Mycobacterium pheli genome.</title>
        <authorList>
            <person name="Pettersson B.M.F."/>
            <person name="Das S."/>
            <person name="Dasgupta S."/>
            <person name="Bhattacharya A."/>
            <person name="Kirsebom L.A."/>
        </authorList>
    </citation>
    <scope>NUCLEOTIDE SEQUENCE [LARGE SCALE GENOMIC DNA]</scope>
    <source>
        <strain evidence="2 3">CCUG 21000</strain>
    </source>
</reference>
<dbReference type="GO" id="GO:0008641">
    <property type="term" value="F:ubiquitin-like modifier activating enzyme activity"/>
    <property type="evidence" value="ECO:0007669"/>
    <property type="project" value="InterPro"/>
</dbReference>
<dbReference type="Pfam" id="PF00899">
    <property type="entry name" value="ThiF"/>
    <property type="match status" value="1"/>
</dbReference>
<feature type="domain" description="THIF-type NAD/FAD binding fold" evidence="1">
    <location>
        <begin position="87"/>
        <end position="223"/>
    </location>
</feature>
<organism evidence="2 3">
    <name type="scientific">Mycolicibacterium phlei DSM 43239 = CCUG 21000</name>
    <dbReference type="NCBI Taxonomy" id="1226750"/>
    <lineage>
        <taxon>Bacteria</taxon>
        <taxon>Bacillati</taxon>
        <taxon>Actinomycetota</taxon>
        <taxon>Actinomycetes</taxon>
        <taxon>Mycobacteriales</taxon>
        <taxon>Mycobacteriaceae</taxon>
        <taxon>Mycolicibacterium</taxon>
    </lineage>
</organism>
<name>A0A5N5UP86_MYCPH</name>
<dbReference type="InterPro" id="IPR000594">
    <property type="entry name" value="ThiF_NAD_FAD-bd"/>
</dbReference>
<dbReference type="PANTHER" id="PTHR43267">
    <property type="entry name" value="TRNA THREONYLCARBAMOYLADENOSINE DEHYDRATASE"/>
    <property type="match status" value="1"/>
</dbReference>
<keyword evidence="3" id="KW-1185">Reference proteome</keyword>
<dbReference type="InterPro" id="IPR000415">
    <property type="entry name" value="Nitroreductase-like"/>
</dbReference>
<dbReference type="AlphaFoldDB" id="A0A5N5UP86"/>
<dbReference type="EMBL" id="ANBP01000055">
    <property type="protein sequence ID" value="KAB7751425.1"/>
    <property type="molecule type" value="Genomic_DNA"/>
</dbReference>
<proteinExistence type="predicted"/>
<dbReference type="CDD" id="cd01483">
    <property type="entry name" value="E1_enzyme_family"/>
    <property type="match status" value="1"/>
</dbReference>
<dbReference type="Gene3D" id="3.40.50.720">
    <property type="entry name" value="NAD(P)-binding Rossmann-like Domain"/>
    <property type="match status" value="1"/>
</dbReference>
<protein>
    <recommendedName>
        <fullName evidence="1">THIF-type NAD/FAD binding fold domain-containing protein</fullName>
    </recommendedName>
</protein>
<dbReference type="InterPro" id="IPR045886">
    <property type="entry name" value="ThiF/MoeB/HesA"/>
</dbReference>